<dbReference type="Proteomes" id="UP000827724">
    <property type="component" value="Unassembled WGS sequence"/>
</dbReference>
<protein>
    <submittedName>
        <fullName evidence="4">Fmn-binding split barrel-related</fullName>
    </submittedName>
</protein>
<evidence type="ECO:0000313" key="4">
    <source>
        <dbReference type="EMBL" id="KAH6607176.1"/>
    </source>
</evidence>
<keyword evidence="2" id="KW-0732">Signal</keyword>
<dbReference type="OrthoDB" id="2138282at2759"/>
<sequence>MKLLNAIASLSGCAAAVELAAPLLGGSRAARIPTAYESAVMGRRVLALTKLGTLSTVFPKSPPSPGEAGAAGSRPEGLDNTPIGLMDYYADCEHQGNPTLLALKIATSFKNARAGSNMTLSVQWTPPYPPSRRIALLSQAPAYGTPVGLEGLDEGPAAAGQDGSSSSPPPPAPPPPDTVPYSAANLPRFSLIGHLEPIQPDIKEAARLAACYTTKHADAKYWLPGNPIHTSEWARLVVTQVYWIGGFGDRAYIGWIPVEQWKKVTKEEWQHVQLPGEKKGWSEWSTDEVDAGEL</sequence>
<dbReference type="Gene3D" id="2.30.110.10">
    <property type="entry name" value="Electron Transport, Fmn-binding Protein, Chain A"/>
    <property type="match status" value="1"/>
</dbReference>
<evidence type="ECO:0000313" key="5">
    <source>
        <dbReference type="Proteomes" id="UP000827724"/>
    </source>
</evidence>
<feature type="compositionally biased region" description="Low complexity" evidence="1">
    <location>
        <begin position="155"/>
        <end position="166"/>
    </location>
</feature>
<feature type="chain" id="PRO_5040272497" evidence="2">
    <location>
        <begin position="17"/>
        <end position="294"/>
    </location>
</feature>
<feature type="signal peptide" evidence="2">
    <location>
        <begin position="1"/>
        <end position="16"/>
    </location>
</feature>
<evidence type="ECO:0000259" key="3">
    <source>
        <dbReference type="Pfam" id="PF13883"/>
    </source>
</evidence>
<comment type="caution">
    <text evidence="4">The sequence shown here is derived from an EMBL/GenBank/DDBJ whole genome shotgun (WGS) entry which is preliminary data.</text>
</comment>
<name>A0A9P8TTA9_9HYPO</name>
<dbReference type="PANTHER" id="PTHR37273">
    <property type="entry name" value="CHROMOSOME 8, WHOLE GENOME SHOTGUN SEQUENCE"/>
    <property type="match status" value="1"/>
</dbReference>
<dbReference type="InterPro" id="IPR012349">
    <property type="entry name" value="Split_barrel_FMN-bd"/>
</dbReference>
<dbReference type="SUPFAM" id="SSF50475">
    <property type="entry name" value="FMN-binding split barrel"/>
    <property type="match status" value="1"/>
</dbReference>
<dbReference type="Pfam" id="PF13883">
    <property type="entry name" value="CREG_beta-barrel"/>
    <property type="match status" value="1"/>
</dbReference>
<organism evidence="4 5">
    <name type="scientific">Trichoderma cornu-damae</name>
    <dbReference type="NCBI Taxonomy" id="654480"/>
    <lineage>
        <taxon>Eukaryota</taxon>
        <taxon>Fungi</taxon>
        <taxon>Dikarya</taxon>
        <taxon>Ascomycota</taxon>
        <taxon>Pezizomycotina</taxon>
        <taxon>Sordariomycetes</taxon>
        <taxon>Hypocreomycetidae</taxon>
        <taxon>Hypocreales</taxon>
        <taxon>Hypocreaceae</taxon>
        <taxon>Trichoderma</taxon>
    </lineage>
</organism>
<dbReference type="PANTHER" id="PTHR37273:SF1">
    <property type="entry name" value="ADL397C-AP"/>
    <property type="match status" value="1"/>
</dbReference>
<proteinExistence type="predicted"/>
<dbReference type="EMBL" id="JAIWOZ010000003">
    <property type="protein sequence ID" value="KAH6607176.1"/>
    <property type="molecule type" value="Genomic_DNA"/>
</dbReference>
<dbReference type="AlphaFoldDB" id="A0A9P8TTA9"/>
<gene>
    <name evidence="4" type="ORF">Trco_003489</name>
</gene>
<evidence type="ECO:0000256" key="2">
    <source>
        <dbReference type="SAM" id="SignalP"/>
    </source>
</evidence>
<accession>A0A9P8TTA9</accession>
<feature type="domain" description="CREG-like beta-barrel" evidence="3">
    <location>
        <begin position="33"/>
        <end position="262"/>
    </location>
</feature>
<reference evidence="4" key="1">
    <citation type="submission" date="2021-08" db="EMBL/GenBank/DDBJ databases">
        <title>Chromosome-Level Trichoderma cornu-damae using Hi-C Data.</title>
        <authorList>
            <person name="Kim C.S."/>
        </authorList>
    </citation>
    <scope>NUCLEOTIDE SEQUENCE</scope>
    <source>
        <strain evidence="4">KA19-0412C</strain>
    </source>
</reference>
<dbReference type="InterPro" id="IPR055343">
    <property type="entry name" value="CREG_beta-barrel"/>
</dbReference>
<feature type="region of interest" description="Disordered" evidence="1">
    <location>
        <begin position="145"/>
        <end position="180"/>
    </location>
</feature>
<feature type="compositionally biased region" description="Pro residues" evidence="1">
    <location>
        <begin position="167"/>
        <end position="178"/>
    </location>
</feature>
<keyword evidence="5" id="KW-1185">Reference proteome</keyword>
<evidence type="ECO:0000256" key="1">
    <source>
        <dbReference type="SAM" id="MobiDB-lite"/>
    </source>
</evidence>
<feature type="region of interest" description="Disordered" evidence="1">
    <location>
        <begin position="57"/>
        <end position="77"/>
    </location>
</feature>